<reference evidence="10 11" key="1">
    <citation type="submission" date="2015-11" db="EMBL/GenBank/DDBJ databases">
        <title>Expanding the genomic diversity of Burkholderia species for the development of highly accurate diagnostics.</title>
        <authorList>
            <person name="Sahl J."/>
            <person name="Keim P."/>
            <person name="Wagner D."/>
        </authorList>
    </citation>
    <scope>NUCLEOTIDE SEQUENCE [LARGE SCALE GENOMIC DNA]</scope>
    <source>
        <strain evidence="10 11">TSV85</strain>
    </source>
</reference>
<dbReference type="AlphaFoldDB" id="A0A103E3V0"/>
<dbReference type="SUPFAM" id="SSF56266">
    <property type="entry name" value="DmpA/ArgJ-like"/>
    <property type="match status" value="1"/>
</dbReference>
<dbReference type="GO" id="GO:0006592">
    <property type="term" value="P:ornithine biosynthetic process"/>
    <property type="evidence" value="ECO:0007669"/>
    <property type="project" value="TreeGrafter"/>
</dbReference>
<dbReference type="EMBL" id="LOWA01000024">
    <property type="protein sequence ID" value="KVE27897.1"/>
    <property type="molecule type" value="Genomic_DNA"/>
</dbReference>
<evidence type="ECO:0000256" key="5">
    <source>
        <dbReference type="ARBA" id="ARBA00022679"/>
    </source>
</evidence>
<keyword evidence="9" id="KW-0963">Cytoplasm</keyword>
<dbReference type="GO" id="GO:0006526">
    <property type="term" value="P:L-arginine biosynthetic process"/>
    <property type="evidence" value="ECO:0007669"/>
    <property type="project" value="UniProtKB-UniRule"/>
</dbReference>
<dbReference type="Gene3D" id="3.10.20.340">
    <property type="entry name" value="ArgJ beta chain, C-terminal domain"/>
    <property type="match status" value="1"/>
</dbReference>
<dbReference type="FunFam" id="3.10.20.340:FF:000001">
    <property type="entry name" value="Arginine biosynthesis bifunctional protein ArgJ, chloroplastic"/>
    <property type="match status" value="1"/>
</dbReference>
<feature type="chain" id="PRO_5023536260" description="Arginine biosynthesis bifunctional protein ArgJ alpha chain" evidence="9">
    <location>
        <begin position="1"/>
        <end position="196"/>
    </location>
</feature>
<dbReference type="InterPro" id="IPR002813">
    <property type="entry name" value="Arg_biosynth_ArgJ"/>
</dbReference>
<gene>
    <name evidence="9 10" type="primary">argJ</name>
    <name evidence="10" type="ORF">WS67_09955</name>
</gene>
<evidence type="ECO:0000256" key="9">
    <source>
        <dbReference type="HAMAP-Rule" id="MF_01106"/>
    </source>
</evidence>
<dbReference type="Proteomes" id="UP000062788">
    <property type="component" value="Unassembled WGS sequence"/>
</dbReference>
<evidence type="ECO:0000256" key="4">
    <source>
        <dbReference type="ARBA" id="ARBA00022605"/>
    </source>
</evidence>
<dbReference type="CDD" id="cd02152">
    <property type="entry name" value="OAT"/>
    <property type="match status" value="1"/>
</dbReference>
<dbReference type="HAMAP" id="MF_01106">
    <property type="entry name" value="ArgJ"/>
    <property type="match status" value="1"/>
</dbReference>
<feature type="site" description="Cleavage; by autolysis" evidence="9">
    <location>
        <begin position="196"/>
        <end position="197"/>
    </location>
</feature>
<dbReference type="NCBIfam" id="TIGR00120">
    <property type="entry name" value="ArgJ"/>
    <property type="match status" value="1"/>
</dbReference>
<dbReference type="GO" id="GO:0005737">
    <property type="term" value="C:cytoplasm"/>
    <property type="evidence" value="ECO:0007669"/>
    <property type="project" value="UniProtKB-SubCell"/>
</dbReference>
<feature type="site" description="Involved in the stabilization of negative charge on the oxyanion by the formation of the oxyanion hole" evidence="9">
    <location>
        <position position="123"/>
    </location>
</feature>
<dbReference type="GO" id="GO:0004042">
    <property type="term" value="F:L-glutamate N-acetyltransferase activity"/>
    <property type="evidence" value="ECO:0007669"/>
    <property type="project" value="UniProtKB-UniRule"/>
</dbReference>
<evidence type="ECO:0000313" key="11">
    <source>
        <dbReference type="Proteomes" id="UP000062788"/>
    </source>
</evidence>
<dbReference type="RefSeq" id="WP_059515783.1">
    <property type="nucleotide sequence ID" value="NZ_CP013448.1"/>
</dbReference>
<evidence type="ECO:0000256" key="3">
    <source>
        <dbReference type="ARBA" id="ARBA00022571"/>
    </source>
</evidence>
<evidence type="ECO:0000313" key="10">
    <source>
        <dbReference type="EMBL" id="KVE27897.1"/>
    </source>
</evidence>
<comment type="similarity">
    <text evidence="1 9">Belongs to the ArgJ family.</text>
</comment>
<feature type="chain" id="PRO_5023536259" description="Arginine biosynthesis bifunctional protein ArgJ beta chain" evidence="9">
    <location>
        <begin position="197"/>
        <end position="413"/>
    </location>
</feature>
<evidence type="ECO:0000256" key="7">
    <source>
        <dbReference type="ARBA" id="ARBA00023315"/>
    </source>
</evidence>
<evidence type="ECO:0000256" key="8">
    <source>
        <dbReference type="ARBA" id="ARBA00049439"/>
    </source>
</evidence>
<comment type="catalytic activity">
    <reaction evidence="9">
        <text>L-glutamate + acetyl-CoA = N-acetyl-L-glutamate + CoA + H(+)</text>
        <dbReference type="Rhea" id="RHEA:24292"/>
        <dbReference type="ChEBI" id="CHEBI:15378"/>
        <dbReference type="ChEBI" id="CHEBI:29985"/>
        <dbReference type="ChEBI" id="CHEBI:44337"/>
        <dbReference type="ChEBI" id="CHEBI:57287"/>
        <dbReference type="ChEBI" id="CHEBI:57288"/>
        <dbReference type="EC" id="2.3.1.1"/>
    </reaction>
</comment>
<dbReference type="FunFam" id="3.60.70.12:FF:000001">
    <property type="entry name" value="Arginine biosynthesis bifunctional protein ArgJ, chloroplastic"/>
    <property type="match status" value="1"/>
</dbReference>
<feature type="site" description="Involved in the stabilization of negative charge on the oxyanion by the formation of the oxyanion hole" evidence="9">
    <location>
        <position position="124"/>
    </location>
</feature>
<keyword evidence="6 9" id="KW-0068">Autocatalytic cleavage</keyword>
<feature type="binding site" evidence="9">
    <location>
        <position position="197"/>
    </location>
    <ligand>
        <name>substrate</name>
    </ligand>
</feature>
<feature type="binding site" evidence="9">
    <location>
        <position position="186"/>
    </location>
    <ligand>
        <name>substrate</name>
    </ligand>
</feature>
<feature type="binding site" evidence="9">
    <location>
        <position position="408"/>
    </location>
    <ligand>
        <name>substrate</name>
    </ligand>
</feature>
<comment type="pathway">
    <text evidence="9">Amino-acid biosynthesis; L-arginine biosynthesis; L-ornithine and N-acetyl-L-glutamate from L-glutamate and N(2)-acetyl-L-ornithine (cyclic): step 1/1.</text>
</comment>
<comment type="subcellular location">
    <subcellularLocation>
        <location evidence="9">Cytoplasm</location>
    </subcellularLocation>
</comment>
<keyword evidence="3 9" id="KW-0055">Arginine biosynthesis</keyword>
<sequence length="413" mass="43554">MAVNFPSIDSAQLHPVAGVTLGWAEAHIRKPNRKDVLVVCVDEGASVSGVFTENRFCAAPVTVCREHLAKARAGGAGIRALVVNTGVANAGTGEPGLMHARETCAALAHLIGIHADQVLPFSTGVILEPLPLDRLKAGLPAALANRAGAHWLEAAQSIMTTDTQPKAASRQVTIEGHTVTLTGISKGAGMIKPNMATMLGFLAFDAKVAQPVLDVLVKEVADRSFNCITIDGDTSTNDSFILIASGRASLPEITSIDSPAYAALRDAVTELAQTLAQLIVRDGEGATKFITVQVEGGRSADECRRIAYAIGHSPLVKTAFYASDPNLGRILAAIGYAGVADLDVGKIDLYLDDVLVAHAGGRNPAYLEEEGQRVMKQSEITIRVLLGRGDAQATVWTCDLSHEYVSINADYRS</sequence>
<dbReference type="UniPathway" id="UPA00068">
    <property type="reaction ID" value="UER00106"/>
</dbReference>
<keyword evidence="5 9" id="KW-0808">Transferase</keyword>
<dbReference type="PANTHER" id="PTHR23100:SF0">
    <property type="entry name" value="ARGININE BIOSYNTHESIS BIFUNCTIONAL PROTEIN ARGJ, MITOCHONDRIAL"/>
    <property type="match status" value="1"/>
</dbReference>
<name>A0A103E3V0_9BURK</name>
<dbReference type="EC" id="2.3.1.1" evidence="9"/>
<feature type="active site" description="Nucleophile" evidence="9">
    <location>
        <position position="197"/>
    </location>
</feature>
<feature type="binding site" evidence="9">
    <location>
        <position position="160"/>
    </location>
    <ligand>
        <name>substrate</name>
    </ligand>
</feature>
<dbReference type="EC" id="2.3.1.35" evidence="9"/>
<evidence type="ECO:0000256" key="6">
    <source>
        <dbReference type="ARBA" id="ARBA00022813"/>
    </source>
</evidence>
<comment type="pathway">
    <text evidence="9">Amino-acid biosynthesis; L-arginine biosynthesis; N(2)-acetyl-L-ornithine from L-glutamate: step 1/4.</text>
</comment>
<dbReference type="InterPro" id="IPR016117">
    <property type="entry name" value="ArgJ-like_dom_sf"/>
</dbReference>
<proteinExistence type="inferred from homology"/>
<keyword evidence="11" id="KW-1185">Reference proteome</keyword>
<evidence type="ECO:0000256" key="1">
    <source>
        <dbReference type="ARBA" id="ARBA00006774"/>
    </source>
</evidence>
<dbReference type="NCBIfam" id="NF003802">
    <property type="entry name" value="PRK05388.1"/>
    <property type="match status" value="1"/>
</dbReference>
<feature type="binding site" evidence="9">
    <location>
        <position position="284"/>
    </location>
    <ligand>
        <name>substrate</name>
    </ligand>
</feature>
<dbReference type="PANTHER" id="PTHR23100">
    <property type="entry name" value="ARGININE BIOSYNTHESIS BIFUNCTIONAL PROTEIN ARGJ"/>
    <property type="match status" value="1"/>
</dbReference>
<dbReference type="Gene3D" id="3.60.70.12">
    <property type="entry name" value="L-amino peptidase D-ALA esterase/amidase"/>
    <property type="match status" value="1"/>
</dbReference>
<comment type="catalytic activity">
    <reaction evidence="8 9">
        <text>N(2)-acetyl-L-ornithine + L-glutamate = N-acetyl-L-glutamate + L-ornithine</text>
        <dbReference type="Rhea" id="RHEA:15349"/>
        <dbReference type="ChEBI" id="CHEBI:29985"/>
        <dbReference type="ChEBI" id="CHEBI:44337"/>
        <dbReference type="ChEBI" id="CHEBI:46911"/>
        <dbReference type="ChEBI" id="CHEBI:57805"/>
        <dbReference type="EC" id="2.3.1.35"/>
    </reaction>
</comment>
<comment type="subunit">
    <text evidence="2 9">Heterotetramer of two alpha and two beta chains.</text>
</comment>
<keyword evidence="4 9" id="KW-0028">Amino-acid biosynthesis</keyword>
<evidence type="ECO:0000256" key="2">
    <source>
        <dbReference type="ARBA" id="ARBA00011475"/>
    </source>
</evidence>
<comment type="function">
    <text evidence="9">Catalyzes two activities which are involved in the cyclic version of arginine biosynthesis: the synthesis of N-acetylglutamate from glutamate and acetyl-CoA as the acetyl donor, and of ornithine by transacetylation between N(2)-acetylornithine and glutamate.</text>
</comment>
<dbReference type="OrthoDB" id="9804242at2"/>
<comment type="caution">
    <text evidence="10">The sequence shown here is derived from an EMBL/GenBank/DDBJ whole genome shotgun (WGS) entry which is preliminary data.</text>
</comment>
<keyword evidence="7 9" id="KW-0012">Acyltransferase</keyword>
<dbReference type="Pfam" id="PF01960">
    <property type="entry name" value="ArgJ"/>
    <property type="match status" value="1"/>
</dbReference>
<feature type="binding site" evidence="9">
    <location>
        <position position="413"/>
    </location>
    <ligand>
        <name>substrate</name>
    </ligand>
</feature>
<protein>
    <recommendedName>
        <fullName evidence="9">Arginine biosynthesis bifunctional protein ArgJ</fullName>
    </recommendedName>
    <domain>
        <recommendedName>
            <fullName evidence="9">Glutamate N-acetyltransferase</fullName>
            <ecNumber evidence="9">2.3.1.35</ecNumber>
        </recommendedName>
        <alternativeName>
            <fullName evidence="9">Ornithine acetyltransferase</fullName>
            <shortName evidence="9">OATase</shortName>
        </alternativeName>
        <alternativeName>
            <fullName evidence="9">Ornithine transacetylase</fullName>
        </alternativeName>
    </domain>
    <domain>
        <recommendedName>
            <fullName evidence="9">Amino-acid acetyltransferase</fullName>
            <ecNumber evidence="9">2.3.1.1</ecNumber>
        </recommendedName>
        <alternativeName>
            <fullName evidence="9">N-acetylglutamate synthase</fullName>
            <shortName evidence="9">AGSase</shortName>
        </alternativeName>
    </domain>
    <component>
        <recommendedName>
            <fullName evidence="9">Arginine biosynthesis bifunctional protein ArgJ alpha chain</fullName>
        </recommendedName>
    </component>
    <component>
        <recommendedName>
            <fullName evidence="9">Arginine biosynthesis bifunctional protein ArgJ beta chain</fullName>
        </recommendedName>
    </component>
</protein>
<dbReference type="GO" id="GO:0004358">
    <property type="term" value="F:L-glutamate N-acetyltransferase activity, acting on acetyl-L-ornithine as donor"/>
    <property type="evidence" value="ECO:0007669"/>
    <property type="project" value="UniProtKB-UniRule"/>
</dbReference>
<keyword evidence="9" id="KW-0511">Multifunctional enzyme</keyword>
<dbReference type="InterPro" id="IPR042195">
    <property type="entry name" value="ArgJ_beta_C"/>
</dbReference>
<organism evidence="10 11">
    <name type="scientific">Burkholderia singularis</name>
    <dbReference type="NCBI Taxonomy" id="1503053"/>
    <lineage>
        <taxon>Bacteria</taxon>
        <taxon>Pseudomonadati</taxon>
        <taxon>Pseudomonadota</taxon>
        <taxon>Betaproteobacteria</taxon>
        <taxon>Burkholderiales</taxon>
        <taxon>Burkholderiaceae</taxon>
        <taxon>Burkholderia</taxon>
        <taxon>pseudomallei group</taxon>
    </lineage>
</organism>
<accession>A0A103E3V0</accession>